<dbReference type="NCBIfam" id="NF040898">
    <property type="entry name" value="CC_mini_metal"/>
    <property type="match status" value="1"/>
</dbReference>
<evidence type="ECO:0000313" key="1">
    <source>
        <dbReference type="EMBL" id="VYU26724.1"/>
    </source>
</evidence>
<name>A0A6N3DG11_FINMA</name>
<gene>
    <name evidence="1" type="ORF">FMLFYP121_00101</name>
</gene>
<dbReference type="AlphaFoldDB" id="A0A6N3DG11"/>
<sequence length="41" mass="4957">MKIFSKIKRNFEEFLKKLGNENKNTFGEERLDCCTMNKQDK</sequence>
<reference evidence="1" key="1">
    <citation type="submission" date="2019-11" db="EMBL/GenBank/DDBJ databases">
        <authorList>
            <person name="Feng L."/>
        </authorList>
    </citation>
    <scope>NUCLEOTIDE SEQUENCE</scope>
    <source>
        <strain evidence="1">FmagnaLFYP121</strain>
    </source>
</reference>
<dbReference type="EMBL" id="CACRTP010000029">
    <property type="protein sequence ID" value="VYU26724.1"/>
    <property type="molecule type" value="Genomic_DNA"/>
</dbReference>
<dbReference type="RefSeq" id="WP_256369393.1">
    <property type="nucleotide sequence ID" value="NZ_CACRTP010000029.1"/>
</dbReference>
<proteinExistence type="predicted"/>
<organism evidence="1">
    <name type="scientific">Finegoldia magna</name>
    <name type="common">Peptostreptococcus magnus</name>
    <dbReference type="NCBI Taxonomy" id="1260"/>
    <lineage>
        <taxon>Bacteria</taxon>
        <taxon>Bacillati</taxon>
        <taxon>Bacillota</taxon>
        <taxon>Tissierellia</taxon>
        <taxon>Tissierellales</taxon>
        <taxon>Peptoniphilaceae</taxon>
        <taxon>Finegoldia</taxon>
    </lineage>
</organism>
<accession>A0A6N3DG11</accession>
<protein>
    <submittedName>
        <fullName evidence="1">Uncharacterized protein</fullName>
    </submittedName>
</protein>